<dbReference type="EMBL" id="QPMK01000016">
    <property type="protein sequence ID" value="RDD65022.1"/>
    <property type="molecule type" value="Genomic_DNA"/>
</dbReference>
<sequence>MGHRQLGGWGIDEMMERLGSEPGLREMILDAYAQPRMQTPQTRQMMIDEFANKWSVACYRDGSVLKRTD</sequence>
<accession>A0A369TJK1</accession>
<comment type="caution">
    <text evidence="1">The sequence shown here is derived from an EMBL/GenBank/DDBJ whole genome shotgun (WGS) entry which is preliminary data.</text>
</comment>
<protein>
    <submittedName>
        <fullName evidence="1">Uncharacterized protein</fullName>
    </submittedName>
</protein>
<keyword evidence="2" id="KW-1185">Reference proteome</keyword>
<gene>
    <name evidence="1" type="ORF">DU478_17630</name>
</gene>
<proteinExistence type="predicted"/>
<reference evidence="1 2" key="1">
    <citation type="submission" date="2018-07" db="EMBL/GenBank/DDBJ databases">
        <title>Thalassococcus profundi sp. nov., a marine bacterium isolated from deep seawater of Okinawa Trough.</title>
        <authorList>
            <person name="Yu M."/>
        </authorList>
    </citation>
    <scope>NUCLEOTIDE SEQUENCE [LARGE SCALE GENOMIC DNA]</scope>
    <source>
        <strain evidence="1 2">WRAS1</strain>
    </source>
</reference>
<organism evidence="1 2">
    <name type="scientific">Thalassococcus profundi</name>
    <dbReference type="NCBI Taxonomy" id="2282382"/>
    <lineage>
        <taxon>Bacteria</taxon>
        <taxon>Pseudomonadati</taxon>
        <taxon>Pseudomonadota</taxon>
        <taxon>Alphaproteobacteria</taxon>
        <taxon>Rhodobacterales</taxon>
        <taxon>Roseobacteraceae</taxon>
        <taxon>Thalassococcus</taxon>
    </lineage>
</organism>
<evidence type="ECO:0000313" key="2">
    <source>
        <dbReference type="Proteomes" id="UP000253977"/>
    </source>
</evidence>
<dbReference type="AlphaFoldDB" id="A0A369TJK1"/>
<name>A0A369TJK1_9RHOB</name>
<evidence type="ECO:0000313" key="1">
    <source>
        <dbReference type="EMBL" id="RDD65022.1"/>
    </source>
</evidence>
<dbReference type="Proteomes" id="UP000253977">
    <property type="component" value="Unassembled WGS sequence"/>
</dbReference>